<dbReference type="AlphaFoldDB" id="A0A8J4UQG9"/>
<dbReference type="Proteomes" id="UP000695562">
    <property type="component" value="Unassembled WGS sequence"/>
</dbReference>
<feature type="compositionally biased region" description="Polar residues" evidence="1">
    <location>
        <begin position="434"/>
        <end position="458"/>
    </location>
</feature>
<dbReference type="EMBL" id="AJWJ01000461">
    <property type="protein sequence ID" value="KAF2070666.1"/>
    <property type="molecule type" value="Genomic_DNA"/>
</dbReference>
<reference evidence="2" key="1">
    <citation type="submission" date="2020-01" db="EMBL/GenBank/DDBJ databases">
        <title>Development of genomics and gene disruption for Polysphondylium violaceum indicates a role for the polyketide synthase stlB in stalk morphogenesis.</title>
        <authorList>
            <person name="Narita B."/>
            <person name="Kawabe Y."/>
            <person name="Kin K."/>
            <person name="Saito T."/>
            <person name="Gibbs R."/>
            <person name="Kuspa A."/>
            <person name="Muzny D."/>
            <person name="Queller D."/>
            <person name="Richards S."/>
            <person name="Strassman J."/>
            <person name="Sucgang R."/>
            <person name="Worley K."/>
            <person name="Schaap P."/>
        </authorList>
    </citation>
    <scope>NUCLEOTIDE SEQUENCE</scope>
    <source>
        <strain evidence="2">QSvi11</strain>
    </source>
</reference>
<protein>
    <submittedName>
        <fullName evidence="2">Uncharacterized protein</fullName>
    </submittedName>
</protein>
<name>A0A8J4UQG9_9MYCE</name>
<feature type="compositionally biased region" description="Acidic residues" evidence="1">
    <location>
        <begin position="407"/>
        <end position="427"/>
    </location>
</feature>
<feature type="compositionally biased region" description="Low complexity" evidence="1">
    <location>
        <begin position="382"/>
        <end position="394"/>
    </location>
</feature>
<comment type="caution">
    <text evidence="2">The sequence shown here is derived from an EMBL/GenBank/DDBJ whole genome shotgun (WGS) entry which is preliminary data.</text>
</comment>
<feature type="region of interest" description="Disordered" evidence="1">
    <location>
        <begin position="368"/>
        <end position="516"/>
    </location>
</feature>
<sequence length="541" mass="61452">MENKKVPTTKITLVFKTLEITDKFEYTGKCSDEVFNQQIATLSKYLVTPHKDPSPTHDNKKIDENGNQIRVGLDYGYIYNIIAYNTAFPRAKEEFEEESIVRKDMILYNVFGKPPNSGCITTQRDYAYPCPNEYEQFKAKLVGYTAGSVIYGGDGFRVIKKGDSIFPACLSEFRDFIATIHNTKSSHPKDSSIEKIFKRSFGNNFIFFCLRDFCMKTIQVVCDQPACNEKLPCKKDNGKYKRDDINKQIKKIPDQPTGKIKKHKEKPTLNPPTVPFVTTPAATIPFSSTTEGKTNPFSNVHPKFNEKMAELEEMMRINQAELQEMMRINRQKYIETMTQQRETHQRLYKLISAIGKTRDNPVYIDVDKISSSHHPNDNNNISKPKTTPTTTTSSLRNPRHYPSSDGLDLDLDEDTNSDSDLDIDENTPEMSDGSYLSDTDVSSPINNPLKSDTFTNKPTPKHAPTSTTSSRTNPTDSIPTQRSQTTQSPRQLTTTRNNNNTSKQGRKRSNETALDTDNDNNELIITKSIIIIQKKIKTLRA</sequence>
<gene>
    <name evidence="2" type="ORF">CYY_008011</name>
</gene>
<feature type="compositionally biased region" description="Low complexity" evidence="1">
    <location>
        <begin position="465"/>
        <end position="501"/>
    </location>
</feature>
<proteinExistence type="predicted"/>
<keyword evidence="3" id="KW-1185">Reference proteome</keyword>
<evidence type="ECO:0000256" key="1">
    <source>
        <dbReference type="SAM" id="MobiDB-lite"/>
    </source>
</evidence>
<feature type="region of interest" description="Disordered" evidence="1">
    <location>
        <begin position="255"/>
        <end position="277"/>
    </location>
</feature>
<accession>A0A8J4UQG9</accession>
<organism evidence="2 3">
    <name type="scientific">Polysphondylium violaceum</name>
    <dbReference type="NCBI Taxonomy" id="133409"/>
    <lineage>
        <taxon>Eukaryota</taxon>
        <taxon>Amoebozoa</taxon>
        <taxon>Evosea</taxon>
        <taxon>Eumycetozoa</taxon>
        <taxon>Dictyostelia</taxon>
        <taxon>Dictyosteliales</taxon>
        <taxon>Dictyosteliaceae</taxon>
        <taxon>Polysphondylium</taxon>
    </lineage>
</organism>
<evidence type="ECO:0000313" key="2">
    <source>
        <dbReference type="EMBL" id="KAF2070666.1"/>
    </source>
</evidence>
<evidence type="ECO:0000313" key="3">
    <source>
        <dbReference type="Proteomes" id="UP000695562"/>
    </source>
</evidence>